<feature type="domain" description="Calcineurin-like phosphoesterase" evidence="3">
    <location>
        <begin position="663"/>
        <end position="880"/>
    </location>
</feature>
<keyword evidence="6" id="KW-0378">Hydrolase</keyword>
<evidence type="ECO:0000313" key="7">
    <source>
        <dbReference type="EMBL" id="SDR70897.1"/>
    </source>
</evidence>
<dbReference type="Proteomes" id="UP000199482">
    <property type="component" value="Chromosome I"/>
</dbReference>
<dbReference type="SUPFAM" id="SSF56219">
    <property type="entry name" value="DNase I-like"/>
    <property type="match status" value="1"/>
</dbReference>
<dbReference type="Pfam" id="PF03372">
    <property type="entry name" value="Exo_endo_phos"/>
    <property type="match status" value="1"/>
</dbReference>
<reference evidence="8" key="2">
    <citation type="submission" date="2016-10" db="EMBL/GenBank/DDBJ databases">
        <authorList>
            <person name="Varghese N."/>
            <person name="Submissions S."/>
        </authorList>
    </citation>
    <scope>NUCLEOTIDE SEQUENCE [LARGE SCALE GENOMIC DNA]</scope>
    <source>
        <strain evidence="8">CPCC 202695</strain>
    </source>
</reference>
<dbReference type="Pfam" id="PF02872">
    <property type="entry name" value="5_nucleotid_C"/>
    <property type="match status" value="1"/>
</dbReference>
<dbReference type="NCBIfam" id="NF033681">
    <property type="entry name" value="ExeM_NucH_DNase"/>
    <property type="match status" value="1"/>
</dbReference>
<dbReference type="InterPro" id="IPR005135">
    <property type="entry name" value="Endo/exonuclease/phosphatase"/>
</dbReference>
<dbReference type="InterPro" id="IPR036907">
    <property type="entry name" value="5'-Nucleotdase_C_sf"/>
</dbReference>
<reference evidence="7" key="1">
    <citation type="submission" date="2016-10" db="EMBL/GenBank/DDBJ databases">
        <authorList>
            <person name="de Groot N.N."/>
        </authorList>
    </citation>
    <scope>NUCLEOTIDE SEQUENCE [LARGE SCALE GENOMIC DNA]</scope>
    <source>
        <strain evidence="7">CPCC 202695</strain>
    </source>
</reference>
<dbReference type="PROSITE" id="PS51257">
    <property type="entry name" value="PROKAR_LIPOPROTEIN"/>
    <property type="match status" value="1"/>
</dbReference>
<feature type="domain" description="5'-Nucleotidase C-terminal" evidence="4">
    <location>
        <begin position="983"/>
        <end position="1132"/>
    </location>
</feature>
<evidence type="ECO:0000313" key="8">
    <source>
        <dbReference type="Proteomes" id="UP000199482"/>
    </source>
</evidence>
<evidence type="ECO:0000259" key="5">
    <source>
        <dbReference type="Pfam" id="PF03372"/>
    </source>
</evidence>
<evidence type="ECO:0000313" key="9">
    <source>
        <dbReference type="Proteomes" id="UP000893823"/>
    </source>
</evidence>
<accession>A0A1H1L8Z7</accession>
<dbReference type="STRING" id="589382.SAMN04489721_0039"/>
<dbReference type="RefSeq" id="WP_092668267.1">
    <property type="nucleotide sequence ID" value="NZ_BMDN01000002.1"/>
</dbReference>
<dbReference type="InterPro" id="IPR047971">
    <property type="entry name" value="ExeM-like"/>
</dbReference>
<evidence type="ECO:0000256" key="2">
    <source>
        <dbReference type="SAM" id="SignalP"/>
    </source>
</evidence>
<dbReference type="PANTHER" id="PTHR11575">
    <property type="entry name" value="5'-NUCLEOTIDASE-RELATED"/>
    <property type="match status" value="1"/>
</dbReference>
<dbReference type="SUPFAM" id="SSF56300">
    <property type="entry name" value="Metallo-dependent phosphatases"/>
    <property type="match status" value="1"/>
</dbReference>
<dbReference type="GO" id="GO:0030288">
    <property type="term" value="C:outer membrane-bounded periplasmic space"/>
    <property type="evidence" value="ECO:0007669"/>
    <property type="project" value="TreeGrafter"/>
</dbReference>
<dbReference type="EMBL" id="SODL02000002">
    <property type="protein sequence ID" value="MCP2367474.1"/>
    <property type="molecule type" value="Genomic_DNA"/>
</dbReference>
<gene>
    <name evidence="6" type="ORF">BCL57_001628</name>
    <name evidence="7" type="ORF">SAMN04489721_0039</name>
</gene>
<feature type="chain" id="PRO_5009253205" evidence="2">
    <location>
        <begin position="49"/>
        <end position="1270"/>
    </location>
</feature>
<organism evidence="7 8">
    <name type="scientific">Agromyces flavus</name>
    <dbReference type="NCBI Taxonomy" id="589382"/>
    <lineage>
        <taxon>Bacteria</taxon>
        <taxon>Bacillati</taxon>
        <taxon>Actinomycetota</taxon>
        <taxon>Actinomycetes</taxon>
        <taxon>Micrococcales</taxon>
        <taxon>Microbacteriaceae</taxon>
        <taxon>Agromyces</taxon>
    </lineage>
</organism>
<evidence type="ECO:0000256" key="1">
    <source>
        <dbReference type="ARBA" id="ARBA00022729"/>
    </source>
</evidence>
<dbReference type="GO" id="GO:0008253">
    <property type="term" value="F:5'-nucleotidase activity"/>
    <property type="evidence" value="ECO:0007669"/>
    <property type="project" value="UniProtKB-EC"/>
</dbReference>
<evidence type="ECO:0000313" key="6">
    <source>
        <dbReference type="EMBL" id="MCP2367474.1"/>
    </source>
</evidence>
<evidence type="ECO:0000259" key="3">
    <source>
        <dbReference type="Pfam" id="PF00149"/>
    </source>
</evidence>
<dbReference type="InterPro" id="IPR006179">
    <property type="entry name" value="5_nucleotidase/apyrase"/>
</dbReference>
<dbReference type="Proteomes" id="UP000893823">
    <property type="component" value="Unassembled WGS sequence"/>
</dbReference>
<dbReference type="OrthoDB" id="1016457at2"/>
<keyword evidence="1 2" id="KW-0732">Signal</keyword>
<dbReference type="CDD" id="cd10283">
    <property type="entry name" value="MnuA_DNase1-like"/>
    <property type="match status" value="1"/>
</dbReference>
<dbReference type="AlphaFoldDB" id="A0A1H1L8Z7"/>
<keyword evidence="9" id="KW-1185">Reference proteome</keyword>
<dbReference type="GO" id="GO:0009166">
    <property type="term" value="P:nucleotide catabolic process"/>
    <property type="evidence" value="ECO:0007669"/>
    <property type="project" value="InterPro"/>
</dbReference>
<dbReference type="PRINTS" id="PR01607">
    <property type="entry name" value="APYRASEFAMLY"/>
</dbReference>
<proteinExistence type="predicted"/>
<dbReference type="InterPro" id="IPR029052">
    <property type="entry name" value="Metallo-depent_PP-like"/>
</dbReference>
<name>A0A1H1L8Z7_9MICO</name>
<dbReference type="Gene3D" id="3.90.780.10">
    <property type="entry name" value="5'-Nucleotidase, C-terminal domain"/>
    <property type="match status" value="1"/>
</dbReference>
<dbReference type="Gene3D" id="3.60.10.10">
    <property type="entry name" value="Endonuclease/exonuclease/phosphatase"/>
    <property type="match status" value="1"/>
</dbReference>
<dbReference type="InterPro" id="IPR008334">
    <property type="entry name" value="5'-Nucleotdase_C"/>
</dbReference>
<dbReference type="PANTHER" id="PTHR11575:SF24">
    <property type="entry name" value="5'-NUCLEOTIDASE"/>
    <property type="match status" value="1"/>
</dbReference>
<dbReference type="CDD" id="cd04486">
    <property type="entry name" value="YhcR_OBF_like"/>
    <property type="match status" value="1"/>
</dbReference>
<dbReference type="EMBL" id="LT629755">
    <property type="protein sequence ID" value="SDR70897.1"/>
    <property type="molecule type" value="Genomic_DNA"/>
</dbReference>
<feature type="signal peptide" evidence="2">
    <location>
        <begin position="1"/>
        <end position="48"/>
    </location>
</feature>
<dbReference type="Gene3D" id="3.60.21.10">
    <property type="match status" value="1"/>
</dbReference>
<reference evidence="6" key="3">
    <citation type="submission" date="2022-06" db="EMBL/GenBank/DDBJ databases">
        <title>Genomic Encyclopedia of Type Strains, Phase III (KMG-III): the genomes of soil and plant-associated and newly described type strains.</title>
        <authorList>
            <person name="Whitman W."/>
        </authorList>
    </citation>
    <scope>NUCLEOTIDE SEQUENCE</scope>
    <source>
        <strain evidence="6">CPCC 202695</strain>
    </source>
</reference>
<dbReference type="Pfam" id="PF00149">
    <property type="entry name" value="Metallophos"/>
    <property type="match status" value="1"/>
</dbReference>
<dbReference type="SUPFAM" id="SSF55816">
    <property type="entry name" value="5'-nucleotidase (syn. UDP-sugar hydrolase), C-terminal domain"/>
    <property type="match status" value="1"/>
</dbReference>
<dbReference type="InterPro" id="IPR004843">
    <property type="entry name" value="Calcineurin-like_PHP"/>
</dbReference>
<dbReference type="EC" id="3.1.3.5" evidence="6"/>
<sequence length="1270" mass="132626">MQQRSPGAEAASRATADHRAHRRLGSAAALATACAVGLSMFSVAPANAAEVTNTIAAVQGTAATQGPNGISPLDGQVVTVEGVVTGDHRGTASNRGLYIQTAGSGGSTDATPGASDGLFVFLSSNPAAGVAIGDKVKVTGRVSDFNTVTQVSATAAGSVELVQAGVGVPAVTPLAATVLGSAREAFEAMLVRPSGTYKLVSSHNLQSFGELWTSAGSTMPVEAFETQTPTTVKDGATIVNPAATAVTTANNSARLILDDGYSVGISDAAHPGDQPYFTKDKVVRNGDVVNFPEGGSLLSFGFGNWRLQPPTPINDASPANLKPTFSTLASDGKTVIGNPRPAAPPVVGGDIQVASFNVLNYFTTLSSDNPAARGAETAEEFAIQESKIVTAINELDADVVALQEIENSVKLGEAPDEALSSLVKALNAAAGKTVWDYVRTPDELHDAAITDVITNAIIYKPSVVKPSGEAQTVIDETVWDIAREPIAQTFKYGKQFVTVIANHFKSKSGTDPNKQPGQDAFNAERVEQAQALLKFANSVSDGRKNAVYLIGDFNSYAKEDPIKVFTDAGWNDLLFTRARGQYTYTFDGELGSLDHVIASPAASDRVDKVAVWGINSPEWSQREYWGTAAESGTPFRSSDHDPILVGVKTGAAPGTVNIDLVTVNDFHGRIEQSAPSGGIAALSSAVKQIRAENPNTVFAAAGDMIGASTFTSFIQKDVPTIETLNEAGLDVSSVGNHEFDQGFADLTDRVMPLALWEYLGANVYKKGTMEAALPEYWTQTFDDVTIGFVGAVTDELPSLVSPDGIKDIEVGPPVEAANRVADQLSDGNDENGEADIVVLLVHEGAVDTTKASATDPSTRFGKIVTGVNANVDAIVSGHTHLAYNHVVERADGAPMPVISSGQYGERFSRMDIDYNRATKSFTMKNEIFNMMDGTTALYPNDPAVTPIVAEAVEVANVLGSRVLGTATADFGRAVASNPVGASSFPENRGGESTLGNLVADVQLWSLNEDQPRGVQIAFMNPGGLRADLAGGEVTYREAADVQPFANTLVTLKLTGAQVKKVLEEQWQPTGASRPFLKLGVNKELTYTYNPSAPVGSHITEILLNGIPLNPTATYIVGANSFLAAGGDNFFTLAEGTNKADSGKIDLESMVDYFAADADHTISPDVKQRAVGVHLPGGTSVAAGSTVTVNLSSLDFTRTEPDADVANITLKGGDGTVLGSAPINTAYTPTTDEVGKASVTFTIPGDASGATTFVVTVPSTGTTSSFTLNIG</sequence>
<feature type="domain" description="Endonuclease/exonuclease/phosphatase" evidence="5">
    <location>
        <begin position="355"/>
        <end position="640"/>
    </location>
</feature>
<protein>
    <submittedName>
        <fullName evidence="7">5'-nucleotidase</fullName>
        <ecNumber evidence="6">3.1.3.5</ecNumber>
    </submittedName>
</protein>
<evidence type="ECO:0000259" key="4">
    <source>
        <dbReference type="Pfam" id="PF02872"/>
    </source>
</evidence>
<dbReference type="GO" id="GO:0008768">
    <property type="term" value="F:UDP-sugar diphosphatase activity"/>
    <property type="evidence" value="ECO:0007669"/>
    <property type="project" value="TreeGrafter"/>
</dbReference>
<dbReference type="InterPro" id="IPR036691">
    <property type="entry name" value="Endo/exonu/phosph_ase_sf"/>
</dbReference>